<evidence type="ECO:0000313" key="15">
    <source>
        <dbReference type="EMBL" id="KAJ7413473.1"/>
    </source>
</evidence>
<dbReference type="InterPro" id="IPR002642">
    <property type="entry name" value="LysoPLipase_cat_dom"/>
</dbReference>
<dbReference type="Pfam" id="PF00168">
    <property type="entry name" value="C2"/>
    <property type="match status" value="1"/>
</dbReference>
<dbReference type="SMART" id="SM00239">
    <property type="entry name" value="C2"/>
    <property type="match status" value="1"/>
</dbReference>
<dbReference type="CDD" id="cd04036">
    <property type="entry name" value="C2_cPLA2"/>
    <property type="match status" value="1"/>
</dbReference>
<keyword evidence="4 12" id="KW-0963">Cytoplasm</keyword>
<dbReference type="InterPro" id="IPR040723">
    <property type="entry name" value="cPLA2_C2"/>
</dbReference>
<dbReference type="EC" id="3.1.1.4" evidence="3 12"/>
<dbReference type="PANTHER" id="PTHR10728:SF32">
    <property type="entry name" value="CYTOSOLIC PHOSPHOLIPASE A2 BETA"/>
    <property type="match status" value="1"/>
</dbReference>
<evidence type="ECO:0000313" key="16">
    <source>
        <dbReference type="Proteomes" id="UP001145742"/>
    </source>
</evidence>
<dbReference type="PANTHER" id="PTHR10728">
    <property type="entry name" value="CYTOSOLIC PHOSPHOLIPASE A2"/>
    <property type="match status" value="1"/>
</dbReference>
<comment type="catalytic activity">
    <reaction evidence="12">
        <text>a 1,2-diacyl-sn-glycero-3-phosphocholine + H2O = a 1-acyl-sn-glycero-3-phosphocholine + a fatty acid + H(+)</text>
        <dbReference type="Rhea" id="RHEA:15801"/>
        <dbReference type="ChEBI" id="CHEBI:15377"/>
        <dbReference type="ChEBI" id="CHEBI:15378"/>
        <dbReference type="ChEBI" id="CHEBI:28868"/>
        <dbReference type="ChEBI" id="CHEBI:57643"/>
        <dbReference type="ChEBI" id="CHEBI:58168"/>
        <dbReference type="EC" id="3.1.1.4"/>
    </reaction>
</comment>
<dbReference type="Gene3D" id="2.60.40.150">
    <property type="entry name" value="C2 domain"/>
    <property type="match status" value="1"/>
</dbReference>
<evidence type="ECO:0000256" key="5">
    <source>
        <dbReference type="ARBA" id="ARBA00022723"/>
    </source>
</evidence>
<keyword evidence="9 11" id="KW-0443">Lipid metabolism</keyword>
<evidence type="ECO:0000256" key="12">
    <source>
        <dbReference type="RuleBase" id="RU362102"/>
    </source>
</evidence>
<dbReference type="Proteomes" id="UP001145742">
    <property type="component" value="Unassembled WGS sequence"/>
</dbReference>
<comment type="domain">
    <text evidence="12">The N-terminal C2 domain associates with lipid membranes upon calcium binding.</text>
</comment>
<dbReference type="Pfam" id="PF01735">
    <property type="entry name" value="PLA2_B"/>
    <property type="match status" value="1"/>
</dbReference>
<keyword evidence="16" id="KW-1185">Reference proteome</keyword>
<dbReference type="EMBL" id="WHWB01034135">
    <property type="protein sequence ID" value="KAJ7413473.1"/>
    <property type="molecule type" value="Genomic_DNA"/>
</dbReference>
<organism evidence="15 16">
    <name type="scientific">Willisornis vidua</name>
    <name type="common">Xingu scale-backed antbird</name>
    <dbReference type="NCBI Taxonomy" id="1566151"/>
    <lineage>
        <taxon>Eukaryota</taxon>
        <taxon>Metazoa</taxon>
        <taxon>Chordata</taxon>
        <taxon>Craniata</taxon>
        <taxon>Vertebrata</taxon>
        <taxon>Euteleostomi</taxon>
        <taxon>Archelosauria</taxon>
        <taxon>Archosauria</taxon>
        <taxon>Dinosauria</taxon>
        <taxon>Saurischia</taxon>
        <taxon>Theropoda</taxon>
        <taxon>Coelurosauria</taxon>
        <taxon>Aves</taxon>
        <taxon>Neognathae</taxon>
        <taxon>Neoaves</taxon>
        <taxon>Telluraves</taxon>
        <taxon>Australaves</taxon>
        <taxon>Passeriformes</taxon>
        <taxon>Thamnophilidae</taxon>
        <taxon>Willisornis</taxon>
    </lineage>
</organism>
<dbReference type="InterPro" id="IPR000008">
    <property type="entry name" value="C2_dom"/>
</dbReference>
<evidence type="ECO:0000259" key="13">
    <source>
        <dbReference type="PROSITE" id="PS50004"/>
    </source>
</evidence>
<keyword evidence="8 11" id="KW-0442">Lipid degradation</keyword>
<sequence>MGSPPAKMKFCPLHMLSVRIIQAKNIKSKDLLTASDCYVRLWLPSASNGKLRTKTIKNSDNPVWNETFYFRIQREVENILELAVCDEDPLTKDDMQFTVLFNIARVRPGETIRETFALKSECEEQELLHALAQFQRFDVIGLSETWWEMNWEHHIAGTTWARRFLKNLVDKFMEQVLRETTRKDALDLLLVNRADLVSEVEIGGCLGQSDHEVIEFKISVGRRKSASKISTLDMRRADFRQLWELVSKVPRENVFAGAGVLQGWSLFKPHLLAGTGAGNSQMSEVKHAKQKAGLAVKESSHRILLDKMSSTQWINTSCDVAFAIFTLFYSCLLQSREVCCLEVQVDINESRKYLKEGKNLVLSVSASHEGTQKTTEDTDTFYFHCMKAWEPILKVRLQKVSDKEDDNSNLSDTLTVPLKFLPVGHKVKVTLPVRHNVPLQLYLQLNDCTGKLDVRLGYDLCQEEQQFLQKRKRVVANALKRVLHLKRDLHGHEVPVIAVMATGGGLRAMSAMFGHLLALQKLNLLDCVTYLTGASGSTWTLADLYEHADWSQKSLEGPLKAVKEKVTKCKLDLMSIDHLKYYHKELTERAKAGHVSSFTTLWSLVQEMFLHERPRKYKLTDQRRALEHGQNPLPFYAVLNVKDEKFGTFKFRVNMPYVNSFVEWADFSPYEVTIPKYGVSIPSEYFDSKFFMGRRVRKMPESRICYLEGLWTNIFTRNLLDGLYWSSNSNEFWERWAQDMVDIEKHSPEDDITVIEPPSCLSGKLYEMFQDIMSKRPLLGKSHNFLRGLEFHKDYIHQKKFIEWKDTILDAFPNNLTPLQKYLCLIDVGYFINTSGAALFKPERNVDVIISLDYGLGNVFKQLEMTYKYCKIQKIPFPKVELSEEEMKNPKECYIFSDAEDPRAPIVIHFPLVNDTFKEFKEPGVKRGHSEMEEGKVNLENNCSPYYLIRLIYSSENFDKLVNLSKYNILNNKDLLLQAIRSAVERRRSSRTGNVSSYSGYP</sequence>
<evidence type="ECO:0000256" key="3">
    <source>
        <dbReference type="ARBA" id="ARBA00013278"/>
    </source>
</evidence>
<evidence type="ECO:0000256" key="10">
    <source>
        <dbReference type="ARBA" id="ARBA00023136"/>
    </source>
</evidence>
<evidence type="ECO:0000256" key="2">
    <source>
        <dbReference type="ARBA" id="ARBA00004514"/>
    </source>
</evidence>
<reference evidence="15" key="1">
    <citation type="submission" date="2019-10" db="EMBL/GenBank/DDBJ databases">
        <authorList>
            <person name="Soares A.E.R."/>
            <person name="Aleixo A."/>
            <person name="Schneider P."/>
            <person name="Miyaki C.Y."/>
            <person name="Schneider M.P."/>
            <person name="Mello C."/>
            <person name="Vasconcelos A.T.R."/>
        </authorList>
    </citation>
    <scope>NUCLEOTIDE SEQUENCE</scope>
    <source>
        <tissue evidence="15">Muscle</tissue>
    </source>
</reference>
<dbReference type="Pfam" id="PF18695">
    <property type="entry name" value="cPLA2_C2"/>
    <property type="match status" value="1"/>
</dbReference>
<evidence type="ECO:0000259" key="14">
    <source>
        <dbReference type="PROSITE" id="PS51210"/>
    </source>
</evidence>
<evidence type="ECO:0000256" key="8">
    <source>
        <dbReference type="ARBA" id="ARBA00022963"/>
    </source>
</evidence>
<dbReference type="PROSITE" id="PS51210">
    <property type="entry name" value="PLA2C"/>
    <property type="match status" value="1"/>
</dbReference>
<keyword evidence="6 11" id="KW-0378">Hydrolase</keyword>
<keyword evidence="5 12" id="KW-0479">Metal-binding</keyword>
<proteinExistence type="predicted"/>
<dbReference type="SUPFAM" id="SSF52151">
    <property type="entry name" value="FabD/lysophospholipase-like"/>
    <property type="match status" value="1"/>
</dbReference>
<dbReference type="InterPro" id="IPR041847">
    <property type="entry name" value="C2_cPLA2"/>
</dbReference>
<accession>A0ABQ9D2T2</accession>
<evidence type="ECO:0000256" key="4">
    <source>
        <dbReference type="ARBA" id="ARBA00022490"/>
    </source>
</evidence>
<comment type="subcellular location">
    <subcellularLocation>
        <location evidence="2">Cytoplasm</location>
        <location evidence="2">Cytosol</location>
    </subcellularLocation>
    <subcellularLocation>
        <location evidence="1">Membrane</location>
        <topology evidence="1">Peripheral membrane protein</topology>
    </subcellularLocation>
</comment>
<name>A0ABQ9D2T2_9PASS</name>
<feature type="domain" description="C2" evidence="13">
    <location>
        <begin position="1"/>
        <end position="116"/>
    </location>
</feature>
<comment type="caution">
    <text evidence="15">The sequence shown here is derived from an EMBL/GenBank/DDBJ whole genome shotgun (WGS) entry which is preliminary data.</text>
</comment>
<feature type="domain" description="PLA2c" evidence="14">
    <location>
        <begin position="447"/>
        <end position="1002"/>
    </location>
</feature>
<dbReference type="SUPFAM" id="SSF49562">
    <property type="entry name" value="C2 domain (Calcium/lipid-binding domain, CaLB)"/>
    <property type="match status" value="1"/>
</dbReference>
<evidence type="ECO:0000256" key="11">
    <source>
        <dbReference type="PROSITE-ProRule" id="PRU00555"/>
    </source>
</evidence>
<dbReference type="Gene3D" id="3.40.1090.10">
    <property type="entry name" value="Cytosolic phospholipase A2 catalytic domain"/>
    <property type="match status" value="1"/>
</dbReference>
<keyword evidence="7 12" id="KW-0106">Calcium</keyword>
<evidence type="ECO:0000256" key="1">
    <source>
        <dbReference type="ARBA" id="ARBA00004170"/>
    </source>
</evidence>
<keyword evidence="10" id="KW-0472">Membrane</keyword>
<dbReference type="PROSITE" id="PS50004">
    <property type="entry name" value="C2"/>
    <property type="match status" value="1"/>
</dbReference>
<gene>
    <name evidence="15" type="ORF">WISP_89909</name>
</gene>
<dbReference type="InterPro" id="IPR016035">
    <property type="entry name" value="Acyl_Trfase/lysoPLipase"/>
</dbReference>
<evidence type="ECO:0000256" key="7">
    <source>
        <dbReference type="ARBA" id="ARBA00022837"/>
    </source>
</evidence>
<evidence type="ECO:0000256" key="9">
    <source>
        <dbReference type="ARBA" id="ARBA00023098"/>
    </source>
</evidence>
<dbReference type="SMART" id="SM00022">
    <property type="entry name" value="PLAc"/>
    <property type="match status" value="1"/>
</dbReference>
<protein>
    <recommendedName>
        <fullName evidence="3 12">Phospholipase A2</fullName>
        <ecNumber evidence="3 12">3.1.1.4</ecNumber>
    </recommendedName>
</protein>
<evidence type="ECO:0000256" key="6">
    <source>
        <dbReference type="ARBA" id="ARBA00022801"/>
    </source>
</evidence>
<dbReference type="InterPro" id="IPR035892">
    <property type="entry name" value="C2_domain_sf"/>
</dbReference>